<gene>
    <name evidence="5" type="ORF">NCGR_LOCUS61876</name>
</gene>
<proteinExistence type="inferred from homology"/>
<dbReference type="AlphaFoldDB" id="A0A811SB40"/>
<comment type="caution">
    <text evidence="5">The sequence shown here is derived from an EMBL/GenBank/DDBJ whole genome shotgun (WGS) entry which is preliminary data.</text>
</comment>
<name>A0A811SB40_9POAL</name>
<keyword evidence="6" id="KW-1185">Reference proteome</keyword>
<feature type="region of interest" description="Disordered" evidence="4">
    <location>
        <begin position="1"/>
        <end position="38"/>
    </location>
</feature>
<accession>A0A811SB40</accession>
<dbReference type="OrthoDB" id="10266662at2759"/>
<dbReference type="GO" id="GO:0030690">
    <property type="term" value="C:Noc1p-Noc2p complex"/>
    <property type="evidence" value="ECO:0007669"/>
    <property type="project" value="TreeGrafter"/>
</dbReference>
<dbReference type="InterPro" id="IPR005343">
    <property type="entry name" value="Noc2"/>
</dbReference>
<evidence type="ECO:0000256" key="1">
    <source>
        <dbReference type="ARBA" id="ARBA00004123"/>
    </source>
</evidence>
<dbReference type="GO" id="GO:0005654">
    <property type="term" value="C:nucleoplasm"/>
    <property type="evidence" value="ECO:0007669"/>
    <property type="project" value="TreeGrafter"/>
</dbReference>
<protein>
    <submittedName>
        <fullName evidence="5">Uncharacterized protein</fullName>
    </submittedName>
</protein>
<feature type="compositionally biased region" description="Acidic residues" evidence="4">
    <location>
        <begin position="1"/>
        <end position="26"/>
    </location>
</feature>
<dbReference type="GO" id="GO:0030691">
    <property type="term" value="C:Noc2p-Noc3p complex"/>
    <property type="evidence" value="ECO:0007669"/>
    <property type="project" value="TreeGrafter"/>
</dbReference>
<comment type="subcellular location">
    <subcellularLocation>
        <location evidence="1">Nucleus</location>
    </subcellularLocation>
</comment>
<dbReference type="GO" id="GO:0005730">
    <property type="term" value="C:nucleolus"/>
    <property type="evidence" value="ECO:0007669"/>
    <property type="project" value="TreeGrafter"/>
</dbReference>
<dbReference type="PANTHER" id="PTHR12687">
    <property type="entry name" value="NUCLEOLAR COMPLEX 2 AND RAD4-RELATED"/>
    <property type="match status" value="1"/>
</dbReference>
<dbReference type="PANTHER" id="PTHR12687:SF4">
    <property type="entry name" value="NUCLEOLAR COMPLEX PROTEIN 2 HOMOLOG"/>
    <property type="match status" value="1"/>
</dbReference>
<sequence>MSDEYVDLPVSDEDDEEFMDDSEEEGGGGSSKKKAKQHVEQLKRLQQKASRYFRDPEFYKYLEQFDKDLLGFDDDDDEIELLGAPSFGGKKEAISELMLSKPWKRHGNLMRIYLANALHMITEMTDEQMIAFTIHRVRASAPMEAC</sequence>
<evidence type="ECO:0000256" key="2">
    <source>
        <dbReference type="ARBA" id="ARBA00005907"/>
    </source>
</evidence>
<evidence type="ECO:0000313" key="6">
    <source>
        <dbReference type="Proteomes" id="UP000604825"/>
    </source>
</evidence>
<reference evidence="5" key="1">
    <citation type="submission" date="2020-10" db="EMBL/GenBank/DDBJ databases">
        <authorList>
            <person name="Han B."/>
            <person name="Lu T."/>
            <person name="Zhao Q."/>
            <person name="Huang X."/>
            <person name="Zhao Y."/>
        </authorList>
    </citation>
    <scope>NUCLEOTIDE SEQUENCE</scope>
</reference>
<evidence type="ECO:0000256" key="3">
    <source>
        <dbReference type="ARBA" id="ARBA00023242"/>
    </source>
</evidence>
<organism evidence="5 6">
    <name type="scientific">Miscanthus lutarioriparius</name>
    <dbReference type="NCBI Taxonomy" id="422564"/>
    <lineage>
        <taxon>Eukaryota</taxon>
        <taxon>Viridiplantae</taxon>
        <taxon>Streptophyta</taxon>
        <taxon>Embryophyta</taxon>
        <taxon>Tracheophyta</taxon>
        <taxon>Spermatophyta</taxon>
        <taxon>Magnoliopsida</taxon>
        <taxon>Liliopsida</taxon>
        <taxon>Poales</taxon>
        <taxon>Poaceae</taxon>
        <taxon>PACMAD clade</taxon>
        <taxon>Panicoideae</taxon>
        <taxon>Andropogonodae</taxon>
        <taxon>Andropogoneae</taxon>
        <taxon>Saccharinae</taxon>
        <taxon>Miscanthus</taxon>
    </lineage>
</organism>
<comment type="similarity">
    <text evidence="2">Belongs to the NOC2 family.</text>
</comment>
<evidence type="ECO:0000256" key="4">
    <source>
        <dbReference type="SAM" id="MobiDB-lite"/>
    </source>
</evidence>
<dbReference type="EMBL" id="CAJGYO010000018">
    <property type="protein sequence ID" value="CAD6337778.1"/>
    <property type="molecule type" value="Genomic_DNA"/>
</dbReference>
<dbReference type="Proteomes" id="UP000604825">
    <property type="component" value="Unassembled WGS sequence"/>
</dbReference>
<keyword evidence="3" id="KW-0539">Nucleus</keyword>
<dbReference type="GO" id="GO:0042273">
    <property type="term" value="P:ribosomal large subunit biogenesis"/>
    <property type="evidence" value="ECO:0007669"/>
    <property type="project" value="TreeGrafter"/>
</dbReference>
<evidence type="ECO:0000313" key="5">
    <source>
        <dbReference type="EMBL" id="CAD6337778.1"/>
    </source>
</evidence>